<proteinExistence type="predicted"/>
<dbReference type="AlphaFoldDB" id="A0A0D2ZZQ7"/>
<evidence type="ECO:0000313" key="1">
    <source>
        <dbReference type="EnsemblPlants" id="Bo13870s010.1"/>
    </source>
</evidence>
<dbReference type="OMA" id="HAHILVY"/>
<sequence>MHPSSKFPTTDHIDKIISAEIPDKSKEPALYEVVKDTMIHGPCGIVNPNSPCMENGKCSKMFLKSHVDRTTVNKEGFPVYMRRDNDRFVDKNGFKRDNRYVIPYNKELSLRYRAHINVEWFN</sequence>
<dbReference type="PANTHER" id="PTHR10492:SF101">
    <property type="entry name" value="ATP-DEPENDENT DNA HELICASE"/>
    <property type="match status" value="1"/>
</dbReference>
<dbReference type="Proteomes" id="UP000032141">
    <property type="component" value="Unassembled WGS sequence"/>
</dbReference>
<accession>A0A0D2ZZQ7</accession>
<dbReference type="STRING" id="109376.A0A0D2ZZQ7"/>
<dbReference type="EnsemblPlants" id="Bo13870s010.1">
    <property type="protein sequence ID" value="Bo13870s010.1"/>
    <property type="gene ID" value="Bo13870s010"/>
</dbReference>
<name>A0A0D2ZZQ7_BRAOL</name>
<reference evidence="1" key="2">
    <citation type="submission" date="2015-06" db="UniProtKB">
        <authorList>
            <consortium name="EnsemblPlants"/>
        </authorList>
    </citation>
    <scope>IDENTIFICATION</scope>
</reference>
<organism evidence="1 2">
    <name type="scientific">Brassica oleracea var. oleracea</name>
    <dbReference type="NCBI Taxonomy" id="109376"/>
    <lineage>
        <taxon>Eukaryota</taxon>
        <taxon>Viridiplantae</taxon>
        <taxon>Streptophyta</taxon>
        <taxon>Embryophyta</taxon>
        <taxon>Tracheophyta</taxon>
        <taxon>Spermatophyta</taxon>
        <taxon>Magnoliopsida</taxon>
        <taxon>eudicotyledons</taxon>
        <taxon>Gunneridae</taxon>
        <taxon>Pentapetalae</taxon>
        <taxon>rosids</taxon>
        <taxon>malvids</taxon>
        <taxon>Brassicales</taxon>
        <taxon>Brassicaceae</taxon>
        <taxon>Brassiceae</taxon>
        <taxon>Brassica</taxon>
    </lineage>
</organism>
<dbReference type="eggNOG" id="KOG0987">
    <property type="taxonomic scope" value="Eukaryota"/>
</dbReference>
<reference evidence="1" key="1">
    <citation type="journal article" date="2014" name="Genome Biol.">
        <title>Transcriptome and methylome profiling reveals relics of genome dominance in the mesopolyploid Brassica oleracea.</title>
        <authorList>
            <person name="Parkin I.A."/>
            <person name="Koh C."/>
            <person name="Tang H."/>
            <person name="Robinson S.J."/>
            <person name="Kagale S."/>
            <person name="Clarke W.E."/>
            <person name="Town C.D."/>
            <person name="Nixon J."/>
            <person name="Krishnakumar V."/>
            <person name="Bidwell S.L."/>
            <person name="Denoeud F."/>
            <person name="Belcram H."/>
            <person name="Links M.G."/>
            <person name="Just J."/>
            <person name="Clarke C."/>
            <person name="Bender T."/>
            <person name="Huebert T."/>
            <person name="Mason A.S."/>
            <person name="Pires J.C."/>
            <person name="Barker G."/>
            <person name="Moore J."/>
            <person name="Walley P.G."/>
            <person name="Manoli S."/>
            <person name="Batley J."/>
            <person name="Edwards D."/>
            <person name="Nelson M.N."/>
            <person name="Wang X."/>
            <person name="Paterson A.H."/>
            <person name="King G."/>
            <person name="Bancroft I."/>
            <person name="Chalhoub B."/>
            <person name="Sharpe A.G."/>
        </authorList>
    </citation>
    <scope>NUCLEOTIDE SEQUENCE [LARGE SCALE GENOMIC DNA]</scope>
    <source>
        <strain evidence="1">cv. TO1000</strain>
    </source>
</reference>
<keyword evidence="2" id="KW-1185">Reference proteome</keyword>
<dbReference type="PANTHER" id="PTHR10492">
    <property type="match status" value="1"/>
</dbReference>
<evidence type="ECO:0000313" key="2">
    <source>
        <dbReference type="Proteomes" id="UP000032141"/>
    </source>
</evidence>
<dbReference type="HOGENOM" id="CLU_001324_3_4_1"/>
<protein>
    <submittedName>
        <fullName evidence="1">Uncharacterized protein</fullName>
    </submittedName>
</protein>
<dbReference type="Gramene" id="Bo13870s010.1">
    <property type="protein sequence ID" value="Bo13870s010.1"/>
    <property type="gene ID" value="Bo13870s010"/>
</dbReference>